<proteinExistence type="predicted"/>
<evidence type="ECO:0000313" key="1">
    <source>
        <dbReference type="EMBL" id="KAK6639938.1"/>
    </source>
</evidence>
<organism evidence="1 2">
    <name type="scientific">Polyplax serrata</name>
    <name type="common">Common mouse louse</name>
    <dbReference type="NCBI Taxonomy" id="468196"/>
    <lineage>
        <taxon>Eukaryota</taxon>
        <taxon>Metazoa</taxon>
        <taxon>Ecdysozoa</taxon>
        <taxon>Arthropoda</taxon>
        <taxon>Hexapoda</taxon>
        <taxon>Insecta</taxon>
        <taxon>Pterygota</taxon>
        <taxon>Neoptera</taxon>
        <taxon>Paraneoptera</taxon>
        <taxon>Psocodea</taxon>
        <taxon>Troctomorpha</taxon>
        <taxon>Phthiraptera</taxon>
        <taxon>Anoplura</taxon>
        <taxon>Polyplacidae</taxon>
        <taxon>Polyplax</taxon>
    </lineage>
</organism>
<gene>
    <name evidence="1" type="ORF">RUM43_008215</name>
</gene>
<name>A0AAN8PN65_POLSC</name>
<dbReference type="AlphaFoldDB" id="A0AAN8PN65"/>
<dbReference type="Proteomes" id="UP001372834">
    <property type="component" value="Unassembled WGS sequence"/>
</dbReference>
<sequence>MTIASQPDRSPAVQQWADSHPPWVIGCIGLQFPLHQQKDFVGRVGRKWISYFWSPTTRH</sequence>
<protein>
    <submittedName>
        <fullName evidence="1">Uncharacterized protein</fullName>
    </submittedName>
</protein>
<evidence type="ECO:0000313" key="2">
    <source>
        <dbReference type="Proteomes" id="UP001372834"/>
    </source>
</evidence>
<reference evidence="1 2" key="1">
    <citation type="submission" date="2023-10" db="EMBL/GenBank/DDBJ databases">
        <title>Genomes of two closely related lineages of the louse Polyplax serrata with different host specificities.</title>
        <authorList>
            <person name="Martinu J."/>
            <person name="Tarabai H."/>
            <person name="Stefka J."/>
            <person name="Hypsa V."/>
        </authorList>
    </citation>
    <scope>NUCLEOTIDE SEQUENCE [LARGE SCALE GENOMIC DNA]</scope>
    <source>
        <strain evidence="1">HR10_N</strain>
    </source>
</reference>
<feature type="non-terminal residue" evidence="1">
    <location>
        <position position="59"/>
    </location>
</feature>
<accession>A0AAN8PN65</accession>
<dbReference type="EMBL" id="JAWJWE010000003">
    <property type="protein sequence ID" value="KAK6639938.1"/>
    <property type="molecule type" value="Genomic_DNA"/>
</dbReference>
<comment type="caution">
    <text evidence="1">The sequence shown here is derived from an EMBL/GenBank/DDBJ whole genome shotgun (WGS) entry which is preliminary data.</text>
</comment>